<organism evidence="1 2">
    <name type="scientific">Ilex paraguariensis</name>
    <name type="common">yerba mate</name>
    <dbReference type="NCBI Taxonomy" id="185542"/>
    <lineage>
        <taxon>Eukaryota</taxon>
        <taxon>Viridiplantae</taxon>
        <taxon>Streptophyta</taxon>
        <taxon>Embryophyta</taxon>
        <taxon>Tracheophyta</taxon>
        <taxon>Spermatophyta</taxon>
        <taxon>Magnoliopsida</taxon>
        <taxon>eudicotyledons</taxon>
        <taxon>Gunneridae</taxon>
        <taxon>Pentapetalae</taxon>
        <taxon>asterids</taxon>
        <taxon>campanulids</taxon>
        <taxon>Aquifoliales</taxon>
        <taxon>Aquifoliaceae</taxon>
        <taxon>Ilex</taxon>
    </lineage>
</organism>
<keyword evidence="2" id="KW-1185">Reference proteome</keyword>
<accession>A0ABC8U5J6</accession>
<reference evidence="1 2" key="1">
    <citation type="submission" date="2024-02" db="EMBL/GenBank/DDBJ databases">
        <authorList>
            <person name="Vignale AGUSTIN F."/>
            <person name="Sosa J E."/>
            <person name="Modenutti C."/>
        </authorList>
    </citation>
    <scope>NUCLEOTIDE SEQUENCE [LARGE SCALE GENOMIC DNA]</scope>
</reference>
<dbReference type="EMBL" id="CAUOFW020006853">
    <property type="protein sequence ID" value="CAK9176600.1"/>
    <property type="molecule type" value="Genomic_DNA"/>
</dbReference>
<evidence type="ECO:0000313" key="2">
    <source>
        <dbReference type="Proteomes" id="UP001642360"/>
    </source>
</evidence>
<dbReference type="Proteomes" id="UP001642360">
    <property type="component" value="Unassembled WGS sequence"/>
</dbReference>
<sequence length="167" mass="18647">MFSEGPNKIRLHSCLSHTLWQIENLMPSGLSPGLPSYRGNSIILFLSVRQASSAKKPSLLHITLNKSGISADIPTPSIKQKIHPFSLHVTDSISFKDSYYPFGYQTKSSRVEEIPTKPEDQSPHSTSYFCSTKFHPKPYFSSLLTSAHLPRQSLVKHPTLLPSPSKE</sequence>
<dbReference type="AlphaFoldDB" id="A0ABC8U5J6"/>
<name>A0ABC8U5J6_9AQUA</name>
<proteinExistence type="predicted"/>
<protein>
    <submittedName>
        <fullName evidence="1">Uncharacterized protein</fullName>
    </submittedName>
</protein>
<gene>
    <name evidence="1" type="ORF">ILEXP_LOCUS46457</name>
</gene>
<evidence type="ECO:0000313" key="1">
    <source>
        <dbReference type="EMBL" id="CAK9176600.1"/>
    </source>
</evidence>
<comment type="caution">
    <text evidence="1">The sequence shown here is derived from an EMBL/GenBank/DDBJ whole genome shotgun (WGS) entry which is preliminary data.</text>
</comment>